<evidence type="ECO:0000256" key="5">
    <source>
        <dbReference type="ARBA" id="ARBA00018258"/>
    </source>
</evidence>
<feature type="binding site" evidence="13">
    <location>
        <begin position="215"/>
        <end position="224"/>
    </location>
    <ligand>
        <name>FAD</name>
        <dbReference type="ChEBI" id="CHEBI:57692"/>
    </ligand>
</feature>
<dbReference type="SUPFAM" id="SSF56645">
    <property type="entry name" value="Acyl-CoA dehydrogenase NM domain-like"/>
    <property type="match status" value="1"/>
</dbReference>
<proteinExistence type="inferred from homology"/>
<dbReference type="AlphaFoldDB" id="A0AB74BCK2"/>
<feature type="binding site" evidence="13">
    <location>
        <begin position="457"/>
        <end position="459"/>
    </location>
    <ligand>
        <name>FAD</name>
        <dbReference type="ChEBI" id="CHEBI:57692"/>
    </ligand>
</feature>
<dbReference type="PANTHER" id="PTHR43884">
    <property type="entry name" value="ACYL-COA DEHYDROGENASE"/>
    <property type="match status" value="1"/>
</dbReference>
<dbReference type="FunFam" id="1.20.140.10:FF:000003">
    <property type="entry name" value="isovaleryl-CoA dehydrogenase, mitochondrial"/>
    <property type="match status" value="1"/>
</dbReference>
<dbReference type="GO" id="GO:0050660">
    <property type="term" value="F:flavin adenine dinucleotide binding"/>
    <property type="evidence" value="ECO:0007669"/>
    <property type="project" value="InterPro"/>
</dbReference>
<feature type="binding site" evidence="13">
    <location>
        <begin position="428"/>
        <end position="432"/>
    </location>
    <ligand>
        <name>FAD</name>
        <dbReference type="ChEBI" id="CHEBI:57692"/>
    </ligand>
</feature>
<dbReference type="Gene3D" id="1.10.540.10">
    <property type="entry name" value="Acyl-CoA dehydrogenase/oxidase, N-terminal domain"/>
    <property type="match status" value="1"/>
</dbReference>
<evidence type="ECO:0000256" key="6">
    <source>
        <dbReference type="ARBA" id="ARBA00022630"/>
    </source>
</evidence>
<feature type="binding site" evidence="12">
    <location>
        <begin position="332"/>
        <end position="335"/>
    </location>
    <ligand>
        <name>substrate</name>
    </ligand>
</feature>
<dbReference type="Gene3D" id="1.20.140.10">
    <property type="entry name" value="Butyryl-CoA Dehydrogenase, subunit A, domain 3"/>
    <property type="match status" value="1"/>
</dbReference>
<evidence type="ECO:0000313" key="20">
    <source>
        <dbReference type="Proteomes" id="UP000268636"/>
    </source>
</evidence>
<feature type="binding site" evidence="13">
    <location>
        <begin position="248"/>
        <end position="250"/>
    </location>
    <ligand>
        <name>FAD</name>
        <dbReference type="ChEBI" id="CHEBI:57692"/>
    </ligand>
</feature>
<comment type="caution">
    <text evidence="19">The sequence shown here is derived from an EMBL/GenBank/DDBJ whole genome shotgun (WGS) entry which is preliminary data.</text>
</comment>
<dbReference type="SUPFAM" id="SSF47203">
    <property type="entry name" value="Acyl-CoA dehydrogenase C-terminal domain-like"/>
    <property type="match status" value="1"/>
</dbReference>
<evidence type="ECO:0000256" key="15">
    <source>
        <dbReference type="SAM" id="MobiDB-lite"/>
    </source>
</evidence>
<dbReference type="PANTHER" id="PTHR43884:SF12">
    <property type="entry name" value="ISOVALERYL-COA DEHYDROGENASE, MITOCHONDRIAL-RELATED"/>
    <property type="match status" value="1"/>
</dbReference>
<dbReference type="InterPro" id="IPR034183">
    <property type="entry name" value="IVD"/>
</dbReference>
<evidence type="ECO:0000256" key="12">
    <source>
        <dbReference type="PIRSR" id="PIRSR634183-2"/>
    </source>
</evidence>
<dbReference type="Pfam" id="PF00441">
    <property type="entry name" value="Acyl-CoA_dh_1"/>
    <property type="match status" value="1"/>
</dbReference>
<evidence type="ECO:0000256" key="7">
    <source>
        <dbReference type="ARBA" id="ARBA00022827"/>
    </source>
</evidence>
<dbReference type="EMBL" id="RBTN01000298">
    <property type="protein sequence ID" value="RMT69973.1"/>
    <property type="molecule type" value="Genomic_DNA"/>
</dbReference>
<dbReference type="InterPro" id="IPR037069">
    <property type="entry name" value="AcylCoA_DH/ox_N_sf"/>
</dbReference>
<name>A0AB74BCK2_PSESS</name>
<dbReference type="InterPro" id="IPR036250">
    <property type="entry name" value="AcylCo_DH-like_C"/>
</dbReference>
<dbReference type="GO" id="GO:0008470">
    <property type="term" value="F:3-methylbutanoyl-CoA dehydrogenase activity"/>
    <property type="evidence" value="ECO:0007669"/>
    <property type="project" value="UniProtKB-EC"/>
</dbReference>
<dbReference type="Proteomes" id="UP000268636">
    <property type="component" value="Unassembled WGS sequence"/>
</dbReference>
<evidence type="ECO:0000256" key="10">
    <source>
        <dbReference type="ARBA" id="ARBA00052875"/>
    </source>
</evidence>
<evidence type="ECO:0000256" key="1">
    <source>
        <dbReference type="ARBA" id="ARBA00001974"/>
    </source>
</evidence>
<evidence type="ECO:0000256" key="9">
    <source>
        <dbReference type="ARBA" id="ARBA00023002"/>
    </source>
</evidence>
<evidence type="ECO:0000259" key="18">
    <source>
        <dbReference type="Pfam" id="PF02771"/>
    </source>
</evidence>
<keyword evidence="8" id="KW-0809">Transit peptide</keyword>
<evidence type="ECO:0000256" key="3">
    <source>
        <dbReference type="ARBA" id="ARBA00009347"/>
    </source>
</evidence>
<reference evidence="19 20" key="1">
    <citation type="submission" date="2018-08" db="EMBL/GenBank/DDBJ databases">
        <title>Recombination of ecologically and evolutionarily significant loci maintains genetic cohesion in the Pseudomonas syringae species complex.</title>
        <authorList>
            <person name="Dillon M."/>
            <person name="Thakur S."/>
            <person name="Almeida R.N.D."/>
            <person name="Weir B.S."/>
            <person name="Guttman D.S."/>
        </authorList>
    </citation>
    <scope>NUCLEOTIDE SEQUENCE [LARGE SCALE GENOMIC DNA]</scope>
    <source>
        <strain evidence="19 20">ICMP 13786</strain>
    </source>
</reference>
<keyword evidence="7 13" id="KW-0274">FAD</keyword>
<feature type="binding site" evidence="12">
    <location>
        <begin position="455"/>
        <end position="456"/>
    </location>
    <ligand>
        <name>substrate</name>
    </ligand>
</feature>
<accession>A0AB74BCK2</accession>
<dbReference type="InterPro" id="IPR046373">
    <property type="entry name" value="Acyl-CoA_Oxase/DH_mid-dom_sf"/>
</dbReference>
<dbReference type="PROSITE" id="PS00072">
    <property type="entry name" value="ACYL_COA_DH_1"/>
    <property type="match status" value="1"/>
</dbReference>
<evidence type="ECO:0000259" key="17">
    <source>
        <dbReference type="Pfam" id="PF02770"/>
    </source>
</evidence>
<comment type="cofactor">
    <cofactor evidence="1 13 14">
        <name>FAD</name>
        <dbReference type="ChEBI" id="CHEBI:57692"/>
    </cofactor>
</comment>
<feature type="domain" description="Acyl-CoA oxidase/dehydrogenase middle" evidence="17">
    <location>
        <begin position="214"/>
        <end position="309"/>
    </location>
</feature>
<protein>
    <recommendedName>
        <fullName evidence="5">Isovaleryl-CoA dehydrogenase, mitochondrial</fullName>
        <ecNumber evidence="4">1.3.8.4</ecNumber>
    </recommendedName>
</protein>
<keyword evidence="9 14" id="KW-0560">Oxidoreductase</keyword>
<evidence type="ECO:0000256" key="14">
    <source>
        <dbReference type="RuleBase" id="RU362125"/>
    </source>
</evidence>
<dbReference type="Pfam" id="PF02771">
    <property type="entry name" value="Acyl-CoA_dh_N"/>
    <property type="match status" value="1"/>
</dbReference>
<gene>
    <name evidence="19" type="ORF">ALP42_05495</name>
</gene>
<evidence type="ECO:0000256" key="8">
    <source>
        <dbReference type="ARBA" id="ARBA00022946"/>
    </source>
</evidence>
<dbReference type="CDD" id="cd01156">
    <property type="entry name" value="IVD"/>
    <property type="match status" value="1"/>
</dbReference>
<dbReference type="GO" id="GO:0006552">
    <property type="term" value="P:L-leucine catabolic process"/>
    <property type="evidence" value="ECO:0007669"/>
    <property type="project" value="TreeGrafter"/>
</dbReference>
<dbReference type="FunFam" id="1.10.540.10:FF:000022">
    <property type="entry name" value="Isovaleryl-CoA dehydrogenase isoform 2"/>
    <property type="match status" value="1"/>
</dbReference>
<feature type="region of interest" description="Disordered" evidence="15">
    <location>
        <begin position="1"/>
        <end position="27"/>
    </location>
</feature>
<dbReference type="InterPro" id="IPR009100">
    <property type="entry name" value="AcylCoA_DH/oxidase_NM_dom_sf"/>
</dbReference>
<feature type="active site" description="Proton acceptor" evidence="11">
    <location>
        <position position="334"/>
    </location>
</feature>
<comment type="similarity">
    <text evidence="3 14">Belongs to the acyl-CoA dehydrogenase family.</text>
</comment>
<comment type="pathway">
    <text evidence="2">Amino-acid degradation; L-leucine degradation; (S)-3-hydroxy-3-methylglutaryl-CoA from 3-isovaleryl-CoA: step 1/3.</text>
</comment>
<dbReference type="InterPro" id="IPR013786">
    <property type="entry name" value="AcylCoA_DH/ox_N"/>
</dbReference>
<dbReference type="FunFam" id="2.40.110.10:FF:000004">
    <property type="entry name" value="Isovaleryl-CoA dehydrogenase, mitochondrial"/>
    <property type="match status" value="1"/>
</dbReference>
<feature type="binding site" evidence="13">
    <location>
        <position position="360"/>
    </location>
    <ligand>
        <name>FAD</name>
        <dbReference type="ChEBI" id="CHEBI:57692"/>
    </ligand>
</feature>
<dbReference type="Gene3D" id="2.40.110.10">
    <property type="entry name" value="Butyryl-CoA Dehydrogenase, subunit A, domain 2"/>
    <property type="match status" value="1"/>
</dbReference>
<feature type="binding site" evidence="13">
    <location>
        <position position="371"/>
    </location>
    <ligand>
        <name>FAD</name>
        <dbReference type="ChEBI" id="CHEBI:57692"/>
    </ligand>
</feature>
<evidence type="ECO:0000256" key="13">
    <source>
        <dbReference type="PIRSR" id="PIRSR634183-3"/>
    </source>
</evidence>
<feature type="binding site" evidence="12">
    <location>
        <position position="224"/>
    </location>
    <ligand>
        <name>substrate</name>
    </ligand>
</feature>
<dbReference type="PROSITE" id="PS00073">
    <property type="entry name" value="ACYL_COA_DH_2"/>
    <property type="match status" value="1"/>
</dbReference>
<feature type="domain" description="Acyl-CoA dehydrogenase/oxidase C-terminal" evidence="16">
    <location>
        <begin position="322"/>
        <end position="469"/>
    </location>
</feature>
<dbReference type="InterPro" id="IPR006089">
    <property type="entry name" value="Acyl-CoA_DH_CS"/>
</dbReference>
<sequence length="474" mass="51921">MRTAQKSSKGPGRQKQQQATRKTKKSIETYLEGETLRAFQRLLLPPDSPPPSAHSLIDSTHPQVYVNVKVIASPHRIISKNKTGTLPMSYPSLNFALGETIDMLRDQLQSFVAAELAPRAAQIDKDNLFPVDMWRKFGEMGVLGITVSEEYGGAGLGYLAHVVAMEEISRGSASVALSYGAHSNLCVNQINRNGSPAQKARYLPKLISGEHIGALAMSEPNAGSDVVSMKLRADKRGDRYVLNGSKTWITNGPDANTYVIYAKTDLQKAAHGISAFIVERDWKGFSRGSKFDKLGMRGSNTCELFFDNVEVPEENLLGVLDGGVRVLMSGLDYERVVLSGGPTGIMQACMDVVVPYIHDRKQFGQSIGEFQLIQGKVADMYTQLNASRAYLYAVAQACDRGETTRKDAAGVILYSAERATQMALDAIQILGGNGYINEFPAGRLLRDAKLYEIGAGTSEIRRMLIGRELFNETR</sequence>
<feature type="domain" description="Acyl-CoA dehydrogenase/oxidase N-terminal" evidence="18">
    <location>
        <begin position="99"/>
        <end position="210"/>
    </location>
</feature>
<evidence type="ECO:0000256" key="4">
    <source>
        <dbReference type="ARBA" id="ARBA00012044"/>
    </source>
</evidence>
<evidence type="ECO:0000256" key="11">
    <source>
        <dbReference type="PIRSR" id="PIRSR634183-1"/>
    </source>
</evidence>
<comment type="catalytic activity">
    <reaction evidence="10">
        <text>3-methylbutanoyl-CoA + oxidized [electron-transfer flavoprotein] + H(+) = 3-methylbut-2-enoyl-CoA + reduced [electron-transfer flavoprotein]</text>
        <dbReference type="Rhea" id="RHEA:12276"/>
        <dbReference type="Rhea" id="RHEA-COMP:10685"/>
        <dbReference type="Rhea" id="RHEA-COMP:10686"/>
        <dbReference type="ChEBI" id="CHEBI:15378"/>
        <dbReference type="ChEBI" id="CHEBI:57344"/>
        <dbReference type="ChEBI" id="CHEBI:57345"/>
        <dbReference type="ChEBI" id="CHEBI:57692"/>
        <dbReference type="ChEBI" id="CHEBI:58307"/>
        <dbReference type="EC" id="1.3.8.4"/>
    </reaction>
</comment>
<evidence type="ECO:0000256" key="2">
    <source>
        <dbReference type="ARBA" id="ARBA00004898"/>
    </source>
</evidence>
<dbReference type="EC" id="1.3.8.4" evidence="4"/>
<organism evidence="19 20">
    <name type="scientific">Pseudomonas savastanoi pv. nerii</name>
    <dbReference type="NCBI Taxonomy" id="360921"/>
    <lineage>
        <taxon>Bacteria</taxon>
        <taxon>Pseudomonadati</taxon>
        <taxon>Pseudomonadota</taxon>
        <taxon>Gammaproteobacteria</taxon>
        <taxon>Pseudomonadales</taxon>
        <taxon>Pseudomonadaceae</taxon>
        <taxon>Pseudomonas</taxon>
    </lineage>
</organism>
<keyword evidence="6 14" id="KW-0285">Flavoprotein</keyword>
<dbReference type="InterPro" id="IPR006091">
    <property type="entry name" value="Acyl-CoA_Oxase/DH_mid-dom"/>
</dbReference>
<dbReference type="InterPro" id="IPR009075">
    <property type="entry name" value="AcylCo_DH/oxidase_C"/>
</dbReference>
<evidence type="ECO:0000259" key="16">
    <source>
        <dbReference type="Pfam" id="PF00441"/>
    </source>
</evidence>
<evidence type="ECO:0000313" key="19">
    <source>
        <dbReference type="EMBL" id="RMT69973.1"/>
    </source>
</evidence>
<dbReference type="Pfam" id="PF02770">
    <property type="entry name" value="Acyl-CoA_dh_M"/>
    <property type="match status" value="1"/>
</dbReference>